<feature type="domain" description="HTH araC/xylS-type" evidence="4">
    <location>
        <begin position="248"/>
        <end position="347"/>
    </location>
</feature>
<dbReference type="InterPro" id="IPR018062">
    <property type="entry name" value="HTH_AraC-typ_CS"/>
</dbReference>
<dbReference type="InterPro" id="IPR050204">
    <property type="entry name" value="AraC_XylS_family_regulators"/>
</dbReference>
<dbReference type="KEGG" id="nah:F5544_30365"/>
<dbReference type="Proteomes" id="UP000503540">
    <property type="component" value="Chromosome"/>
</dbReference>
<sequence>MNAASRDSAARNIVWSAGRSVRCDHGLVTELPSGAFVEVSSTPECSVRDAFEQWEHLLSNTLVPVSVAPVGGDSFFGRARFTAFDQLAVSSFRSSGLFVRRSARQVAQSEGEFLSVMLVSQGRALIEHGGRSVEGRPGTMVLFSTGMPYAMQLAVPATAMVVVQVPMAVALESSGLTPDRLSAVIDVPLRGAAGVVAQYLRGLCRLSGDDVQRATVLGAPSIDLLSGVVSLAVDAEPSDESARELAKQQVEHFIRTNYADPALTVDDIARACHLSRRSLFRLFRHTDDRAAMMLRRVRVERARELLSAKPFQPIAAIGYACGFRTERQFYRVFRQETGQTPGEYRASRQGRQ</sequence>
<proteinExistence type="predicted"/>
<evidence type="ECO:0000256" key="3">
    <source>
        <dbReference type="ARBA" id="ARBA00023163"/>
    </source>
</evidence>
<keyword evidence="6" id="KW-1185">Reference proteome</keyword>
<evidence type="ECO:0000313" key="6">
    <source>
        <dbReference type="Proteomes" id="UP000503540"/>
    </source>
</evidence>
<protein>
    <submittedName>
        <fullName evidence="5">Helix-turn-helix domain-containing protein</fullName>
    </submittedName>
</protein>
<dbReference type="GO" id="GO:0003700">
    <property type="term" value="F:DNA-binding transcription factor activity"/>
    <property type="evidence" value="ECO:0007669"/>
    <property type="project" value="InterPro"/>
</dbReference>
<dbReference type="Gene3D" id="1.10.10.60">
    <property type="entry name" value="Homeodomain-like"/>
    <property type="match status" value="1"/>
</dbReference>
<dbReference type="AlphaFoldDB" id="A0A6G9YLG5"/>
<dbReference type="InterPro" id="IPR018060">
    <property type="entry name" value="HTH_AraC"/>
</dbReference>
<name>A0A6G9YLG5_9NOCA</name>
<accession>A0A6G9YLG5</accession>
<dbReference type="PROSITE" id="PS01124">
    <property type="entry name" value="HTH_ARAC_FAMILY_2"/>
    <property type="match status" value="1"/>
</dbReference>
<evidence type="ECO:0000256" key="2">
    <source>
        <dbReference type="ARBA" id="ARBA00023125"/>
    </source>
</evidence>
<evidence type="ECO:0000259" key="4">
    <source>
        <dbReference type="PROSITE" id="PS01124"/>
    </source>
</evidence>
<dbReference type="PANTHER" id="PTHR46796:SF6">
    <property type="entry name" value="ARAC SUBFAMILY"/>
    <property type="match status" value="1"/>
</dbReference>
<organism evidence="5 6">
    <name type="scientific">Nocardia arthritidis</name>
    <dbReference type="NCBI Taxonomy" id="228602"/>
    <lineage>
        <taxon>Bacteria</taxon>
        <taxon>Bacillati</taxon>
        <taxon>Actinomycetota</taxon>
        <taxon>Actinomycetes</taxon>
        <taxon>Mycobacteriales</taxon>
        <taxon>Nocardiaceae</taxon>
        <taxon>Nocardia</taxon>
    </lineage>
</organism>
<reference evidence="5 6" key="1">
    <citation type="journal article" date="2019" name="ACS Chem. Biol.">
        <title>Identification and Mobilization of a Cryptic Antibiotic Biosynthesis Gene Locus from a Human-Pathogenic Nocardia Isolate.</title>
        <authorList>
            <person name="Herisse M."/>
            <person name="Ishida K."/>
            <person name="Porter J.L."/>
            <person name="Howden B."/>
            <person name="Hertweck C."/>
            <person name="Stinear T.P."/>
            <person name="Pidot S.J."/>
        </authorList>
    </citation>
    <scope>NUCLEOTIDE SEQUENCE [LARGE SCALE GENOMIC DNA]</scope>
    <source>
        <strain evidence="5 6">AUSMDU00012717</strain>
    </source>
</reference>
<dbReference type="InterPro" id="IPR009057">
    <property type="entry name" value="Homeodomain-like_sf"/>
</dbReference>
<keyword evidence="1" id="KW-0805">Transcription regulation</keyword>
<evidence type="ECO:0000256" key="1">
    <source>
        <dbReference type="ARBA" id="ARBA00023015"/>
    </source>
</evidence>
<dbReference type="SUPFAM" id="SSF46689">
    <property type="entry name" value="Homeodomain-like"/>
    <property type="match status" value="1"/>
</dbReference>
<dbReference type="PANTHER" id="PTHR46796">
    <property type="entry name" value="HTH-TYPE TRANSCRIPTIONAL ACTIVATOR RHAS-RELATED"/>
    <property type="match status" value="1"/>
</dbReference>
<dbReference type="Pfam" id="PF12833">
    <property type="entry name" value="HTH_18"/>
    <property type="match status" value="1"/>
</dbReference>
<dbReference type="EMBL" id="CP046172">
    <property type="protein sequence ID" value="QIS13917.1"/>
    <property type="molecule type" value="Genomic_DNA"/>
</dbReference>
<dbReference type="SMART" id="SM00342">
    <property type="entry name" value="HTH_ARAC"/>
    <property type="match status" value="1"/>
</dbReference>
<keyword evidence="2" id="KW-0238">DNA-binding</keyword>
<dbReference type="InterPro" id="IPR035418">
    <property type="entry name" value="AraC-bd_2"/>
</dbReference>
<dbReference type="Pfam" id="PF14525">
    <property type="entry name" value="AraC_binding_2"/>
    <property type="match status" value="1"/>
</dbReference>
<evidence type="ECO:0000313" key="5">
    <source>
        <dbReference type="EMBL" id="QIS13917.1"/>
    </source>
</evidence>
<dbReference type="GO" id="GO:0043565">
    <property type="term" value="F:sequence-specific DNA binding"/>
    <property type="evidence" value="ECO:0007669"/>
    <property type="project" value="InterPro"/>
</dbReference>
<dbReference type="PROSITE" id="PS00041">
    <property type="entry name" value="HTH_ARAC_FAMILY_1"/>
    <property type="match status" value="1"/>
</dbReference>
<keyword evidence="3" id="KW-0804">Transcription</keyword>
<gene>
    <name evidence="5" type="ORF">F5544_30365</name>
</gene>